<name>A0A3B1E0K9_9ZZZZ</name>
<dbReference type="AlphaFoldDB" id="A0A3B1E0K9"/>
<protein>
    <recommendedName>
        <fullName evidence="2">FAD dependent oxidoreductase domain-containing protein</fullName>
    </recommendedName>
</protein>
<dbReference type="PANTHER" id="PTHR13847:SF289">
    <property type="entry name" value="GLYCINE OXIDASE"/>
    <property type="match status" value="1"/>
</dbReference>
<reference evidence="3" key="1">
    <citation type="submission" date="2018-06" db="EMBL/GenBank/DDBJ databases">
        <authorList>
            <person name="Zhirakovskaya E."/>
        </authorList>
    </citation>
    <scope>NUCLEOTIDE SEQUENCE</scope>
</reference>
<dbReference type="SUPFAM" id="SSF51905">
    <property type="entry name" value="FAD/NAD(P)-binding domain"/>
    <property type="match status" value="1"/>
</dbReference>
<keyword evidence="1" id="KW-0560">Oxidoreductase</keyword>
<evidence type="ECO:0000259" key="2">
    <source>
        <dbReference type="Pfam" id="PF01266"/>
    </source>
</evidence>
<dbReference type="InterPro" id="IPR036188">
    <property type="entry name" value="FAD/NAD-bd_sf"/>
</dbReference>
<evidence type="ECO:0000256" key="1">
    <source>
        <dbReference type="ARBA" id="ARBA00023002"/>
    </source>
</evidence>
<dbReference type="PANTHER" id="PTHR13847">
    <property type="entry name" value="SARCOSINE DEHYDROGENASE-RELATED"/>
    <property type="match status" value="1"/>
</dbReference>
<dbReference type="Pfam" id="PF01266">
    <property type="entry name" value="DAO"/>
    <property type="match status" value="1"/>
</dbReference>
<evidence type="ECO:0000313" key="3">
    <source>
        <dbReference type="EMBL" id="VAX42388.1"/>
    </source>
</evidence>
<dbReference type="GO" id="GO:0005737">
    <property type="term" value="C:cytoplasm"/>
    <property type="evidence" value="ECO:0007669"/>
    <property type="project" value="TreeGrafter"/>
</dbReference>
<dbReference type="GO" id="GO:0016491">
    <property type="term" value="F:oxidoreductase activity"/>
    <property type="evidence" value="ECO:0007669"/>
    <property type="project" value="UniProtKB-KW"/>
</dbReference>
<organism evidence="3">
    <name type="scientific">hydrothermal vent metagenome</name>
    <dbReference type="NCBI Taxonomy" id="652676"/>
    <lineage>
        <taxon>unclassified sequences</taxon>
        <taxon>metagenomes</taxon>
        <taxon>ecological metagenomes</taxon>
    </lineage>
</organism>
<dbReference type="InterPro" id="IPR006076">
    <property type="entry name" value="FAD-dep_OxRdtase"/>
</dbReference>
<dbReference type="EMBL" id="UOGL01000652">
    <property type="protein sequence ID" value="VAX42388.1"/>
    <property type="molecule type" value="Genomic_DNA"/>
</dbReference>
<accession>A0A3B1E0K9</accession>
<dbReference type="Gene3D" id="3.50.50.60">
    <property type="entry name" value="FAD/NAD(P)-binding domain"/>
    <property type="match status" value="1"/>
</dbReference>
<gene>
    <name evidence="3" type="ORF">MNBD_PLANCTO02-1656</name>
</gene>
<dbReference type="Gene3D" id="3.30.9.10">
    <property type="entry name" value="D-Amino Acid Oxidase, subunit A, domain 2"/>
    <property type="match status" value="1"/>
</dbReference>
<feature type="domain" description="FAD dependent oxidoreductase" evidence="2">
    <location>
        <begin position="10"/>
        <end position="316"/>
    </location>
</feature>
<proteinExistence type="predicted"/>
<sequence length="388" mass="42652">MSQLDHTSKRIIIIGGGIAGLSIAVRLSQAGLPVTVLETSTLGFGASTRNQGWLHSGAWFAISQPELAKKCYQSLLKTLKYCPDCIEPHHTGTAYLITQPETLVTEWTSAWNECGIPFEILEHDDLKKALPGIAEQEIQHAFLLSDRSIRVDLLIQQLAATAENGGVEIRTETHVDKLLRKDDNITGVLLSSGEELTAQLVILAGGGAGMRLDPDSFPERIGEQHESKLVPLKTHLVAVSPDVGHLPLCLVDEGGFCHMPHAPQSVFGSNHWLTVASGVDNELVPQEIDQIWKNINRFFPSVDREKETVREWAGTTIQAMQAHQIEPGKAPLPTVIDHCQESPVINHLVSIYPGRATLWADVAETAFQTVMEKLEYHPRTCTCPPWEG</sequence>